<dbReference type="Proteomes" id="UP001055879">
    <property type="component" value="Linkage Group LG15"/>
</dbReference>
<proteinExistence type="predicted"/>
<dbReference type="EMBL" id="CM042061">
    <property type="protein sequence ID" value="KAI3673615.1"/>
    <property type="molecule type" value="Genomic_DNA"/>
</dbReference>
<comment type="caution">
    <text evidence="1">The sequence shown here is derived from an EMBL/GenBank/DDBJ whole genome shotgun (WGS) entry which is preliminary data.</text>
</comment>
<reference evidence="1 2" key="2">
    <citation type="journal article" date="2022" name="Mol. Ecol. Resour.">
        <title>The genomes of chicory, endive, great burdock and yacon provide insights into Asteraceae paleo-polyploidization history and plant inulin production.</title>
        <authorList>
            <person name="Fan W."/>
            <person name="Wang S."/>
            <person name="Wang H."/>
            <person name="Wang A."/>
            <person name="Jiang F."/>
            <person name="Liu H."/>
            <person name="Zhao H."/>
            <person name="Xu D."/>
            <person name="Zhang Y."/>
        </authorList>
    </citation>
    <scope>NUCLEOTIDE SEQUENCE [LARGE SCALE GENOMIC DNA]</scope>
    <source>
        <strain evidence="2">cv. Niubang</strain>
    </source>
</reference>
<protein>
    <submittedName>
        <fullName evidence="1">Uncharacterized protein</fullName>
    </submittedName>
</protein>
<sequence>MSKSPPVLVVRTSQKASQFVLRRAEKKHNFLKRNRIKQFSKVSYVSCNIDGVLREDDSRPPVATSPSSRRYCLLSYEDLEEPTSTNILKSCPP</sequence>
<accession>A0ACB8XT47</accession>
<reference evidence="2" key="1">
    <citation type="journal article" date="2022" name="Mol. Ecol. Resour.">
        <title>The genomes of chicory, endive, great burdock and yacon provide insights into Asteraceae palaeo-polyploidization history and plant inulin production.</title>
        <authorList>
            <person name="Fan W."/>
            <person name="Wang S."/>
            <person name="Wang H."/>
            <person name="Wang A."/>
            <person name="Jiang F."/>
            <person name="Liu H."/>
            <person name="Zhao H."/>
            <person name="Xu D."/>
            <person name="Zhang Y."/>
        </authorList>
    </citation>
    <scope>NUCLEOTIDE SEQUENCE [LARGE SCALE GENOMIC DNA]</scope>
    <source>
        <strain evidence="2">cv. Niubang</strain>
    </source>
</reference>
<evidence type="ECO:0000313" key="2">
    <source>
        <dbReference type="Proteomes" id="UP001055879"/>
    </source>
</evidence>
<evidence type="ECO:0000313" key="1">
    <source>
        <dbReference type="EMBL" id="KAI3673615.1"/>
    </source>
</evidence>
<gene>
    <name evidence="1" type="ORF">L6452_39739</name>
</gene>
<keyword evidence="2" id="KW-1185">Reference proteome</keyword>
<name>A0ACB8XT47_ARCLA</name>
<organism evidence="1 2">
    <name type="scientific">Arctium lappa</name>
    <name type="common">Greater burdock</name>
    <name type="synonym">Lappa major</name>
    <dbReference type="NCBI Taxonomy" id="4217"/>
    <lineage>
        <taxon>Eukaryota</taxon>
        <taxon>Viridiplantae</taxon>
        <taxon>Streptophyta</taxon>
        <taxon>Embryophyta</taxon>
        <taxon>Tracheophyta</taxon>
        <taxon>Spermatophyta</taxon>
        <taxon>Magnoliopsida</taxon>
        <taxon>eudicotyledons</taxon>
        <taxon>Gunneridae</taxon>
        <taxon>Pentapetalae</taxon>
        <taxon>asterids</taxon>
        <taxon>campanulids</taxon>
        <taxon>Asterales</taxon>
        <taxon>Asteraceae</taxon>
        <taxon>Carduoideae</taxon>
        <taxon>Cardueae</taxon>
        <taxon>Arctiinae</taxon>
        <taxon>Arctium</taxon>
    </lineage>
</organism>